<evidence type="ECO:0000256" key="1">
    <source>
        <dbReference type="SAM" id="Phobius"/>
    </source>
</evidence>
<dbReference type="Proteomes" id="UP000326831">
    <property type="component" value="Chromosome"/>
</dbReference>
<reference evidence="2" key="1">
    <citation type="journal article" date="2014" name="Int. J. Syst. Evol. Microbiol.">
        <title>Complete genome sequence of Corynebacterium casei LMG S-19264T (=DSM 44701T), isolated from a smear-ripened cheese.</title>
        <authorList>
            <consortium name="US DOE Joint Genome Institute (JGI-PGF)"/>
            <person name="Walter F."/>
            <person name="Albersmeier A."/>
            <person name="Kalinowski J."/>
            <person name="Ruckert C."/>
        </authorList>
    </citation>
    <scope>NUCLEOTIDE SEQUENCE</scope>
    <source>
        <strain evidence="2">JCM 4834</strain>
    </source>
</reference>
<sequence length="117" mass="12000">MSASSNPPARADRPVPRAVAVSAWAVPVMVLARFALLAVVPVAVALVGALTRVRDRAVRGSAALVAVAVAFAVPLVVWPARPDGAPSLSEDIHPGFVGLIVLASCALVLTVHRARRG</sequence>
<accession>A0A5P2UY28</accession>
<dbReference type="AlphaFoldDB" id="A0A5P2UY28"/>
<reference evidence="2" key="3">
    <citation type="submission" date="2020-09" db="EMBL/GenBank/DDBJ databases">
        <authorList>
            <person name="Sun Q."/>
            <person name="Ohkuma M."/>
        </authorList>
    </citation>
    <scope>NUCLEOTIDE SEQUENCE</scope>
    <source>
        <strain evidence="2">JCM 4834</strain>
    </source>
</reference>
<reference evidence="3 4" key="2">
    <citation type="submission" date="2017-09" db="EMBL/GenBank/DDBJ databases">
        <authorList>
            <person name="Lee N."/>
            <person name="Cho B.-K."/>
        </authorList>
    </citation>
    <scope>NUCLEOTIDE SEQUENCE [LARGE SCALE GENOMIC DNA]</scope>
    <source>
        <strain evidence="3 4">ATCC 27467</strain>
    </source>
</reference>
<evidence type="ECO:0000313" key="4">
    <source>
        <dbReference type="Proteomes" id="UP000326831"/>
    </source>
</evidence>
<keyword evidence="1" id="KW-0472">Membrane</keyword>
<evidence type="ECO:0000313" key="3">
    <source>
        <dbReference type="EMBL" id="QEU82394.1"/>
    </source>
</evidence>
<gene>
    <name evidence="3" type="ORF">CP968_32740</name>
    <name evidence="2" type="ORF">GCM10010371_33210</name>
</gene>
<keyword evidence="1" id="KW-0812">Transmembrane</keyword>
<feature type="transmembrane region" description="Helical" evidence="1">
    <location>
        <begin position="92"/>
        <end position="111"/>
    </location>
</feature>
<evidence type="ECO:0000313" key="2">
    <source>
        <dbReference type="EMBL" id="GGZ70601.1"/>
    </source>
</evidence>
<dbReference type="Proteomes" id="UP000634660">
    <property type="component" value="Unassembled WGS sequence"/>
</dbReference>
<organism evidence="3 4">
    <name type="scientific">Streptomyces subrutilus</name>
    <dbReference type="NCBI Taxonomy" id="36818"/>
    <lineage>
        <taxon>Bacteria</taxon>
        <taxon>Bacillati</taxon>
        <taxon>Actinomycetota</taxon>
        <taxon>Actinomycetes</taxon>
        <taxon>Kitasatosporales</taxon>
        <taxon>Streptomycetaceae</taxon>
        <taxon>Streptomyces</taxon>
    </lineage>
</organism>
<feature type="transmembrane region" description="Helical" evidence="1">
    <location>
        <begin position="24"/>
        <end position="50"/>
    </location>
</feature>
<dbReference type="EMBL" id="CP023701">
    <property type="protein sequence ID" value="QEU82394.1"/>
    <property type="molecule type" value="Genomic_DNA"/>
</dbReference>
<name>A0A5P2UY28_9ACTN</name>
<keyword evidence="1" id="KW-1133">Transmembrane helix</keyword>
<dbReference type="RefSeq" id="WP_150521402.1">
    <property type="nucleotide sequence ID" value="NZ_BMVX01000011.1"/>
</dbReference>
<feature type="transmembrane region" description="Helical" evidence="1">
    <location>
        <begin position="62"/>
        <end position="80"/>
    </location>
</feature>
<dbReference type="KEGG" id="ssub:CP968_32740"/>
<dbReference type="EMBL" id="BMVX01000011">
    <property type="protein sequence ID" value="GGZ70601.1"/>
    <property type="molecule type" value="Genomic_DNA"/>
</dbReference>
<dbReference type="OrthoDB" id="5122469at2"/>
<keyword evidence="4" id="KW-1185">Reference proteome</keyword>
<proteinExistence type="predicted"/>
<protein>
    <submittedName>
        <fullName evidence="3">Uncharacterized protein</fullName>
    </submittedName>
</protein>